<protein>
    <submittedName>
        <fullName evidence="7">Succinylglutamate desuccinylase</fullName>
    </submittedName>
</protein>
<feature type="domain" description="Succinylglutamate desuccinylase/Aspartoacylase catalytic" evidence="6">
    <location>
        <begin position="102"/>
        <end position="281"/>
    </location>
</feature>
<dbReference type="PANTHER" id="PTHR37326:SF2">
    <property type="entry name" value="SUCCINYLGLUTAMATE DESUCCINYLASE_ASPARTOACYLASE FAMILY PROTEIN"/>
    <property type="match status" value="1"/>
</dbReference>
<dbReference type="InterPro" id="IPR053138">
    <property type="entry name" value="N-alpha-Ac-DABA_deacetylase"/>
</dbReference>
<dbReference type="GO" id="GO:0016788">
    <property type="term" value="F:hydrolase activity, acting on ester bonds"/>
    <property type="evidence" value="ECO:0007669"/>
    <property type="project" value="InterPro"/>
</dbReference>
<dbReference type="EMBL" id="RAQO01000004">
    <property type="protein sequence ID" value="RKF20014.1"/>
    <property type="molecule type" value="Genomic_DNA"/>
</dbReference>
<evidence type="ECO:0000313" key="8">
    <source>
        <dbReference type="Proteomes" id="UP000286482"/>
    </source>
</evidence>
<dbReference type="SUPFAM" id="SSF53187">
    <property type="entry name" value="Zn-dependent exopeptidases"/>
    <property type="match status" value="1"/>
</dbReference>
<dbReference type="Proteomes" id="UP000286482">
    <property type="component" value="Unassembled WGS sequence"/>
</dbReference>
<accession>A0A420EH75</accession>
<keyword evidence="8" id="KW-1185">Reference proteome</keyword>
<dbReference type="Pfam" id="PF24827">
    <property type="entry name" value="AstE_AspA_cat"/>
    <property type="match status" value="1"/>
</dbReference>
<evidence type="ECO:0000256" key="4">
    <source>
        <dbReference type="ARBA" id="ARBA00022833"/>
    </source>
</evidence>
<dbReference type="GO" id="GO:0046872">
    <property type="term" value="F:metal ion binding"/>
    <property type="evidence" value="ECO:0007669"/>
    <property type="project" value="UniProtKB-KW"/>
</dbReference>
<dbReference type="PANTHER" id="PTHR37326">
    <property type="entry name" value="BLL3975 PROTEIN"/>
    <property type="match status" value="1"/>
</dbReference>
<evidence type="ECO:0000256" key="5">
    <source>
        <dbReference type="SAM" id="Coils"/>
    </source>
</evidence>
<dbReference type="CDD" id="cd06251">
    <property type="entry name" value="M14_ASTE_ASPA-like"/>
    <property type="match status" value="1"/>
</dbReference>
<keyword evidence="5" id="KW-0175">Coiled coil</keyword>
<keyword evidence="3" id="KW-0378">Hydrolase</keyword>
<feature type="coiled-coil region" evidence="5">
    <location>
        <begin position="367"/>
        <end position="394"/>
    </location>
</feature>
<sequence>MITRNIIALSVFVATFTIATEQDDQFEENDALISQHMAIDFAKVQSQSNTNDTSEVTQWGSLTLLDANVGAGESATLPWYSGHLPGGFRMPTPVVVLRGKQPGPTVCLTAAIHGDEINGVEIARRVVQNLNAEEIKGTIISVPVVNMDGLWRKDRYMADRRDLNRAFPGEIDGTTASRVAYSLFTEIIRHCDSLVDLHSGSMFRENSPQLRADLTIEDVADIAKQFGAISVLQSIAPVGSLRGAATAAGIPTVVMEVGGPYTVDLALVETAVKALRSYLSAIEMLPRSFFWSSPQPVFYASQWVRSRDGGILINKVKLGQQVNKGQLLATISNPITDQEESIVAPFNAVVLGRAQDQFVSAGYAVFNLGERRSIEDLEQQGQELKAKAVVKNVEQLGLNTELIEEQTKSTSSSIATDATKSTN</sequence>
<dbReference type="AlphaFoldDB" id="A0A420EH75"/>
<dbReference type="Gene3D" id="3.40.630.10">
    <property type="entry name" value="Zn peptidases"/>
    <property type="match status" value="1"/>
</dbReference>
<keyword evidence="2" id="KW-0479">Metal-binding</keyword>
<evidence type="ECO:0000256" key="2">
    <source>
        <dbReference type="ARBA" id="ARBA00022723"/>
    </source>
</evidence>
<organism evidence="7 8">
    <name type="scientific">Alginatibacterium sediminis</name>
    <dbReference type="NCBI Taxonomy" id="2164068"/>
    <lineage>
        <taxon>Bacteria</taxon>
        <taxon>Pseudomonadati</taxon>
        <taxon>Pseudomonadota</taxon>
        <taxon>Gammaproteobacteria</taxon>
        <taxon>Alteromonadales</taxon>
        <taxon>Alteromonadaceae</taxon>
        <taxon>Alginatibacterium</taxon>
    </lineage>
</organism>
<keyword evidence="4" id="KW-0862">Zinc</keyword>
<gene>
    <name evidence="7" type="ORF">DBZ36_06060</name>
</gene>
<evidence type="ECO:0000313" key="7">
    <source>
        <dbReference type="EMBL" id="RKF20014.1"/>
    </source>
</evidence>
<name>A0A420EH75_9ALTE</name>
<comment type="cofactor">
    <cofactor evidence="1">
        <name>Zn(2+)</name>
        <dbReference type="ChEBI" id="CHEBI:29105"/>
    </cofactor>
</comment>
<dbReference type="InterPro" id="IPR055438">
    <property type="entry name" value="AstE_AspA_cat"/>
</dbReference>
<reference evidence="7 8" key="1">
    <citation type="submission" date="2018-09" db="EMBL/GenBank/DDBJ databases">
        <authorList>
            <person name="Wang Z."/>
        </authorList>
    </citation>
    <scope>NUCLEOTIDE SEQUENCE [LARGE SCALE GENOMIC DNA]</scope>
    <source>
        <strain evidence="7 8">ALS 81</strain>
    </source>
</reference>
<evidence type="ECO:0000256" key="1">
    <source>
        <dbReference type="ARBA" id="ARBA00001947"/>
    </source>
</evidence>
<comment type="caution">
    <text evidence="7">The sequence shown here is derived from an EMBL/GenBank/DDBJ whole genome shotgun (WGS) entry which is preliminary data.</text>
</comment>
<dbReference type="RefSeq" id="WP_120354018.1">
    <property type="nucleotide sequence ID" value="NZ_RAQO01000004.1"/>
</dbReference>
<dbReference type="OrthoDB" id="9782876at2"/>
<evidence type="ECO:0000256" key="3">
    <source>
        <dbReference type="ARBA" id="ARBA00022801"/>
    </source>
</evidence>
<proteinExistence type="predicted"/>
<evidence type="ECO:0000259" key="6">
    <source>
        <dbReference type="Pfam" id="PF24827"/>
    </source>
</evidence>